<keyword evidence="2" id="KW-1185">Reference proteome</keyword>
<dbReference type="AlphaFoldDB" id="A0A5D3KQ35"/>
<gene>
    <name evidence="1" type="ORF">FXB40_00835</name>
</gene>
<dbReference type="EMBL" id="VSSS01000002">
    <property type="protein sequence ID" value="TYM00100.1"/>
    <property type="molecule type" value="Genomic_DNA"/>
</dbReference>
<organism evidence="1 2">
    <name type="scientific">Bradyrhizobium rifense</name>
    <dbReference type="NCBI Taxonomy" id="515499"/>
    <lineage>
        <taxon>Bacteria</taxon>
        <taxon>Pseudomonadati</taxon>
        <taxon>Pseudomonadota</taxon>
        <taxon>Alphaproteobacteria</taxon>
        <taxon>Hyphomicrobiales</taxon>
        <taxon>Nitrobacteraceae</taxon>
        <taxon>Bradyrhizobium</taxon>
    </lineage>
</organism>
<dbReference type="Pfam" id="PF11154">
    <property type="entry name" value="DUF2934"/>
    <property type="match status" value="1"/>
</dbReference>
<evidence type="ECO:0000313" key="1">
    <source>
        <dbReference type="EMBL" id="TYM00100.1"/>
    </source>
</evidence>
<proteinExistence type="predicted"/>
<comment type="caution">
    <text evidence="1">The sequence shown here is derived from an EMBL/GenBank/DDBJ whole genome shotgun (WGS) entry which is preliminary data.</text>
</comment>
<accession>A0A5D3KQ35</accession>
<evidence type="ECO:0000313" key="2">
    <source>
        <dbReference type="Proteomes" id="UP000324758"/>
    </source>
</evidence>
<sequence>MSDLSEEEIRKRAYELWKGAGEPCGKMDTFWYEAEKQLLAERSTQGELPPGMTDNLPI</sequence>
<dbReference type="Proteomes" id="UP000324758">
    <property type="component" value="Unassembled WGS sequence"/>
</dbReference>
<dbReference type="OrthoDB" id="9811127at2"/>
<protein>
    <submittedName>
        <fullName evidence="1">DUF2934 domain-containing protein</fullName>
    </submittedName>
</protein>
<dbReference type="RefSeq" id="WP_148770232.1">
    <property type="nucleotide sequence ID" value="NZ_VSSS01000002.1"/>
</dbReference>
<dbReference type="InterPro" id="IPR021327">
    <property type="entry name" value="DUF2934"/>
</dbReference>
<reference evidence="1 2" key="1">
    <citation type="submission" date="2019-08" db="EMBL/GenBank/DDBJ databases">
        <title>Bradyrhizobium hipponensis sp. nov., a rhizobium isolated from a Lupinus angustifolius root nodule in Tunisia.</title>
        <authorList>
            <person name="Off K."/>
            <person name="Rejili M."/>
            <person name="Mars M."/>
            <person name="Brachmann A."/>
            <person name="Marin M."/>
        </authorList>
    </citation>
    <scope>NUCLEOTIDE SEQUENCE [LARGE SCALE GENOMIC DNA]</scope>
    <source>
        <strain evidence="1 2">CTAW71</strain>
    </source>
</reference>
<name>A0A5D3KQ35_9BRAD</name>